<name>A0A0V1DU05_TRIPS</name>
<protein>
    <submittedName>
        <fullName evidence="1">Uncharacterized protein</fullName>
    </submittedName>
</protein>
<proteinExistence type="predicted"/>
<reference evidence="1 2" key="1">
    <citation type="submission" date="2015-01" db="EMBL/GenBank/DDBJ databases">
        <title>Evolution of Trichinella species and genotypes.</title>
        <authorList>
            <person name="Korhonen P.K."/>
            <person name="Edoardo P."/>
            <person name="Giuseppe L.R."/>
            <person name="Gasser R.B."/>
        </authorList>
    </citation>
    <scope>NUCLEOTIDE SEQUENCE [LARGE SCALE GENOMIC DNA]</scope>
    <source>
        <strain evidence="1">ISS13</strain>
    </source>
</reference>
<comment type="caution">
    <text evidence="1">The sequence shown here is derived from an EMBL/GenBank/DDBJ whole genome shotgun (WGS) entry which is preliminary data.</text>
</comment>
<dbReference type="Proteomes" id="UP000054632">
    <property type="component" value="Unassembled WGS sequence"/>
</dbReference>
<evidence type="ECO:0000313" key="1">
    <source>
        <dbReference type="EMBL" id="KRY64776.1"/>
    </source>
</evidence>
<dbReference type="AlphaFoldDB" id="A0A0V1DU05"/>
<sequence length="69" mass="7822">MEEVNGCASTTMNRFLRDGQHHVSLLLHILFLVRTTAIQQFEILISPLTVLKSFFTNAQTTSTPDLMRS</sequence>
<organism evidence="1 2">
    <name type="scientific">Trichinella pseudospiralis</name>
    <name type="common">Parasitic roundworm</name>
    <dbReference type="NCBI Taxonomy" id="6337"/>
    <lineage>
        <taxon>Eukaryota</taxon>
        <taxon>Metazoa</taxon>
        <taxon>Ecdysozoa</taxon>
        <taxon>Nematoda</taxon>
        <taxon>Enoplea</taxon>
        <taxon>Dorylaimia</taxon>
        <taxon>Trichinellida</taxon>
        <taxon>Trichinellidae</taxon>
        <taxon>Trichinella</taxon>
    </lineage>
</organism>
<gene>
    <name evidence="1" type="ORF">T4A_4163</name>
</gene>
<dbReference type="EMBL" id="JYDR01000281">
    <property type="protein sequence ID" value="KRY64776.1"/>
    <property type="molecule type" value="Genomic_DNA"/>
</dbReference>
<evidence type="ECO:0000313" key="2">
    <source>
        <dbReference type="Proteomes" id="UP000054632"/>
    </source>
</evidence>
<accession>A0A0V1DU05</accession>